<sequence>MVENLKSTGKSPNSFISRIRAVLALAFGLLWGAPAMPSPIVPVPPATHIPTLQERLIVVRKRISELEQSTPIKKTLTDDLRFVALQWGNFNNWNNWANFRNFNNWGNFGNWRNY</sequence>
<dbReference type="RefSeq" id="WP_353071211.1">
    <property type="nucleotide sequence ID" value="NZ_CP132938.1"/>
</dbReference>
<dbReference type="AlphaFoldDB" id="A0AAU7YXD8"/>
<protein>
    <submittedName>
        <fullName evidence="1">Uncharacterized protein</fullName>
    </submittedName>
</protein>
<organism evidence="1">
    <name type="scientific">Tunturiibacter gelidiferens</name>
    <dbReference type="NCBI Taxonomy" id="3069689"/>
    <lineage>
        <taxon>Bacteria</taxon>
        <taxon>Pseudomonadati</taxon>
        <taxon>Acidobacteriota</taxon>
        <taxon>Terriglobia</taxon>
        <taxon>Terriglobales</taxon>
        <taxon>Acidobacteriaceae</taxon>
        <taxon>Tunturiibacter</taxon>
    </lineage>
</organism>
<evidence type="ECO:0000313" key="1">
    <source>
        <dbReference type="EMBL" id="XCB20866.1"/>
    </source>
</evidence>
<dbReference type="EMBL" id="CP132938">
    <property type="protein sequence ID" value="XCB20866.1"/>
    <property type="molecule type" value="Genomic_DNA"/>
</dbReference>
<reference evidence="1" key="2">
    <citation type="journal article" date="2024" name="Environ. Microbiol.">
        <title>Genome analysis and description of Tunturibacter gen. nov. expands the diversity of Terriglobia in tundra soils.</title>
        <authorList>
            <person name="Messyasz A."/>
            <person name="Mannisto M.K."/>
            <person name="Kerkhof L.J."/>
            <person name="Haggblom M.M."/>
        </authorList>
    </citation>
    <scope>NUCLEOTIDE SEQUENCE</scope>
    <source>
        <strain evidence="1">M8UP39</strain>
    </source>
</reference>
<reference evidence="1" key="1">
    <citation type="submission" date="2023-08" db="EMBL/GenBank/DDBJ databases">
        <authorList>
            <person name="Messyasz A."/>
            <person name="Mannisto M.K."/>
            <person name="Kerkhof L.J."/>
            <person name="Haggblom M."/>
        </authorList>
    </citation>
    <scope>NUCLEOTIDE SEQUENCE</scope>
    <source>
        <strain evidence="1">M8UP39</strain>
    </source>
</reference>
<dbReference type="KEGG" id="tgi:RBB81_14865"/>
<name>A0AAU7YXD8_9BACT</name>
<accession>A0AAU7YXD8</accession>
<gene>
    <name evidence="1" type="ORF">RBB81_14865</name>
</gene>
<proteinExistence type="predicted"/>